<reference evidence="1" key="2">
    <citation type="submission" date="2015-02" db="UniProtKB">
        <authorList>
            <consortium name="EnsemblMetazoa"/>
        </authorList>
    </citation>
    <scope>IDENTIFICATION</scope>
</reference>
<proteinExistence type="predicted"/>
<dbReference type="Proteomes" id="UP000014500">
    <property type="component" value="Unassembled WGS sequence"/>
</dbReference>
<accession>T1JM47</accession>
<evidence type="ECO:0000313" key="1">
    <source>
        <dbReference type="EnsemblMetazoa" id="SMAR014927-PA"/>
    </source>
</evidence>
<name>T1JM47_STRMM</name>
<reference evidence="2" key="1">
    <citation type="submission" date="2011-05" db="EMBL/GenBank/DDBJ databases">
        <authorList>
            <person name="Richards S.R."/>
            <person name="Qu J."/>
            <person name="Jiang H."/>
            <person name="Jhangiani S.N."/>
            <person name="Agravi P."/>
            <person name="Goodspeed R."/>
            <person name="Gross S."/>
            <person name="Mandapat C."/>
            <person name="Jackson L."/>
            <person name="Mathew T."/>
            <person name="Pu L."/>
            <person name="Thornton R."/>
            <person name="Saada N."/>
            <person name="Wilczek-Boney K.B."/>
            <person name="Lee S."/>
            <person name="Kovar C."/>
            <person name="Wu Y."/>
            <person name="Scherer S.E."/>
            <person name="Worley K.C."/>
            <person name="Muzny D.M."/>
            <person name="Gibbs R."/>
        </authorList>
    </citation>
    <scope>NUCLEOTIDE SEQUENCE</scope>
    <source>
        <strain evidence="2">Brora</strain>
    </source>
</reference>
<protein>
    <submittedName>
        <fullName evidence="1">Uncharacterized protein</fullName>
    </submittedName>
</protein>
<sequence>MTHDVSHGLDDRISKSNLTNGLKFMAISSIAFHELNPFPMRFIKSKRSQHAQAVKTELDAVTN</sequence>
<evidence type="ECO:0000313" key="2">
    <source>
        <dbReference type="Proteomes" id="UP000014500"/>
    </source>
</evidence>
<dbReference type="EnsemblMetazoa" id="SMAR014927-RA">
    <property type="protein sequence ID" value="SMAR014927-PA"/>
    <property type="gene ID" value="SMAR014927"/>
</dbReference>
<dbReference type="HOGENOM" id="CLU_2888593_0_0_1"/>
<organism evidence="1 2">
    <name type="scientific">Strigamia maritima</name>
    <name type="common">European centipede</name>
    <name type="synonym">Geophilus maritimus</name>
    <dbReference type="NCBI Taxonomy" id="126957"/>
    <lineage>
        <taxon>Eukaryota</taxon>
        <taxon>Metazoa</taxon>
        <taxon>Ecdysozoa</taxon>
        <taxon>Arthropoda</taxon>
        <taxon>Myriapoda</taxon>
        <taxon>Chilopoda</taxon>
        <taxon>Pleurostigmophora</taxon>
        <taxon>Geophilomorpha</taxon>
        <taxon>Linotaeniidae</taxon>
        <taxon>Strigamia</taxon>
    </lineage>
</organism>
<keyword evidence="2" id="KW-1185">Reference proteome</keyword>
<dbReference type="EMBL" id="JH432010">
    <property type="status" value="NOT_ANNOTATED_CDS"/>
    <property type="molecule type" value="Genomic_DNA"/>
</dbReference>
<dbReference type="AlphaFoldDB" id="T1JM47"/>